<dbReference type="InterPro" id="IPR011051">
    <property type="entry name" value="RmlC_Cupin_sf"/>
</dbReference>
<name>A0A8J6I4E2_9FIRM</name>
<keyword evidence="4" id="KW-1185">Reference proteome</keyword>
<reference evidence="3" key="1">
    <citation type="submission" date="2020-06" db="EMBL/GenBank/DDBJ databases">
        <title>Novel chitinolytic bacterium.</title>
        <authorList>
            <person name="Ungkulpasvich U."/>
            <person name="Kosugi A."/>
            <person name="Uke A."/>
        </authorList>
    </citation>
    <scope>NUCLEOTIDE SEQUENCE</scope>
    <source>
        <strain evidence="3">UUS1-1</strain>
    </source>
</reference>
<evidence type="ECO:0000259" key="2">
    <source>
        <dbReference type="Pfam" id="PF07883"/>
    </source>
</evidence>
<dbReference type="EMBL" id="JAAKDE010000039">
    <property type="protein sequence ID" value="MBA2134002.1"/>
    <property type="molecule type" value="Genomic_DNA"/>
</dbReference>
<dbReference type="InterPro" id="IPR051610">
    <property type="entry name" value="GPI/OXD"/>
</dbReference>
<sequence length="113" mass="12974">MKKITLEEQPLIKIENRKGLYHRNIIDKSMGAKNFTFHYAKMEEGGHGVAHSHPENEHFLFVISGELELRNEQESHRVPAGSGIFVFPGEVHEVINVNKGPTEYFVMYSPPRE</sequence>
<dbReference type="InterPro" id="IPR014710">
    <property type="entry name" value="RmlC-like_jellyroll"/>
</dbReference>
<evidence type="ECO:0000313" key="4">
    <source>
        <dbReference type="Proteomes" id="UP000657177"/>
    </source>
</evidence>
<gene>
    <name evidence="3" type="ORF">G5B42_10710</name>
</gene>
<dbReference type="GO" id="GO:0046872">
    <property type="term" value="F:metal ion binding"/>
    <property type="evidence" value="ECO:0007669"/>
    <property type="project" value="UniProtKB-KW"/>
</dbReference>
<dbReference type="RefSeq" id="WP_181340470.1">
    <property type="nucleotide sequence ID" value="NZ_JAAKDE010000039.1"/>
</dbReference>
<keyword evidence="1" id="KW-0479">Metal-binding</keyword>
<feature type="domain" description="Cupin type-2" evidence="2">
    <location>
        <begin position="40"/>
        <end position="108"/>
    </location>
</feature>
<dbReference type="PANTHER" id="PTHR35848:SF6">
    <property type="entry name" value="CUPIN TYPE-2 DOMAIN-CONTAINING PROTEIN"/>
    <property type="match status" value="1"/>
</dbReference>
<dbReference type="AlphaFoldDB" id="A0A8J6I4E2"/>
<dbReference type="SUPFAM" id="SSF51182">
    <property type="entry name" value="RmlC-like cupins"/>
    <property type="match status" value="1"/>
</dbReference>
<evidence type="ECO:0000256" key="1">
    <source>
        <dbReference type="ARBA" id="ARBA00022723"/>
    </source>
</evidence>
<dbReference type="Pfam" id="PF07883">
    <property type="entry name" value="Cupin_2"/>
    <property type="match status" value="1"/>
</dbReference>
<dbReference type="Proteomes" id="UP000657177">
    <property type="component" value="Unassembled WGS sequence"/>
</dbReference>
<comment type="caution">
    <text evidence="3">The sequence shown here is derived from an EMBL/GenBank/DDBJ whole genome shotgun (WGS) entry which is preliminary data.</text>
</comment>
<dbReference type="PANTHER" id="PTHR35848">
    <property type="entry name" value="OXALATE-BINDING PROTEIN"/>
    <property type="match status" value="1"/>
</dbReference>
<organism evidence="3 4">
    <name type="scientific">Capillibacterium thermochitinicola</name>
    <dbReference type="NCBI Taxonomy" id="2699427"/>
    <lineage>
        <taxon>Bacteria</taxon>
        <taxon>Bacillati</taxon>
        <taxon>Bacillota</taxon>
        <taxon>Capillibacterium</taxon>
    </lineage>
</organism>
<evidence type="ECO:0000313" key="3">
    <source>
        <dbReference type="EMBL" id="MBA2134002.1"/>
    </source>
</evidence>
<accession>A0A8J6I4E2</accession>
<dbReference type="Gene3D" id="2.60.120.10">
    <property type="entry name" value="Jelly Rolls"/>
    <property type="match status" value="1"/>
</dbReference>
<dbReference type="InterPro" id="IPR013096">
    <property type="entry name" value="Cupin_2"/>
</dbReference>
<proteinExistence type="predicted"/>
<protein>
    <submittedName>
        <fullName evidence="3">Cupin domain-containing protein</fullName>
    </submittedName>
</protein>